<dbReference type="RefSeq" id="XP_001708414.1">
    <property type="nucleotide sequence ID" value="XM_001708362.1"/>
</dbReference>
<proteinExistence type="predicted"/>
<feature type="coiled-coil region" evidence="1">
    <location>
        <begin position="506"/>
        <end position="576"/>
    </location>
</feature>
<keyword evidence="1" id="KW-0175">Coiled coil</keyword>
<dbReference type="VEuPathDB" id="GiardiaDB:GL50803_9262"/>
<keyword evidence="4" id="KW-1185">Reference proteome</keyword>
<sequence>MNSAPLDGVRLRAELYKSIQAQSRLESLYGTAYRLPATQQAGRANGTTLGVSTVYTQASSINGYEQDRTANDLHVQLMETKSRSLHDLTEKRMVELKLDQVVQENEKLKQKVLQLDGELQAAIRQCEELSQYKDARAIIENNRHQIEELEHCLADKEKQLETLQLQLIDQQNENRVLSIGKHKQIEELIAINASQALQLKQFEFENVPGLHKQVEAQELELKNMQARISSLESSGKTLKAEYEEFLLSIVEEFNRLHAWMCNYRSKAATLGGASGKTAATSASLGASLRCDDLGSRGADLEQDLLISQLSEGMKQMYYKLGLSANSGPLSWSEKLVREVCLRLARVLDDVQQFSQMNKELSVAYSAKDDEVLELTRRLEDSERQVGVLQSHLVSKDTEIQDCRRACRECEDKLSLQEAELSSLRSISDEFDGIKIVALKLVDQLAMPDTSNLSASAVLKSSQNKGPLLSHSNAFSATSGPTDTRIRYASSKGIDVRSILVDTCLALQDAQESKVSAALELQSLEARLRTVSDDLLFQQNKCQEIEQRGYDSVETVRSDMTRQIKELELEIKQTSESYAAQVASLTEDVAHRQQKLSIFAFVIYSLCKVIEFDRYSLRRILLDYKLLLGMYNHQEKAIEKLRHLNDKIEKSIHGIVIAVDPATGVQVERENEQYLFILKSRRDIIKRRKKQALIHMVVFCSYLLSADTLVHGPRGSSLVRPRTTMSASLQQSHGPRDDFFVGLDRLFSILNRNNTVPVEFYGFSTSYSSISGTDAVQMDGTIKERDLAGVQQAGSPSILELMSLPSPSPAGGTMSTPLYLQTEMAAIMKVTGYLSSIFTDSFMFSNLFDFSNRLGKATVHITSISNHYTSANAHLNDSLALNLCDLKLLVNNLHLCFNTQTDLLLEARMNYTVTYQQALASQGAIVELENLRAQQAYEITELTSQVQTLTLEKSRLPTEEEYGALKAENVDLASRLRDTTNMLNAERSLHNTLQQEHEHGFSQMTLELQTLREEKSRLSMEVEELNLKLQRSHKSLDTLETKPVQSLSKESAKDLLSRLSGDKKLQRSQSATGPGTVRFADSLPSDSSTLEQDTLSSNSGASFRSTRDSICLADMDIVIAPNSELPPSTHAPPRPAPQAPPHPPLYPAPSTLQAASANTKAPDAPALSSTTTDYSRLIKRYDIGADSAGPTEAEEIESLNRQYIRPDPTVPSLDNFSTSQVTDLVNQLNVHKNTDEMFQDPTLRDANITQYIENLTIKH</sequence>
<evidence type="ECO:0000313" key="4">
    <source>
        <dbReference type="Proteomes" id="UP000001548"/>
    </source>
</evidence>
<dbReference type="EMBL" id="AACB03000002">
    <property type="protein sequence ID" value="KAE8303486.1"/>
    <property type="molecule type" value="Genomic_DNA"/>
</dbReference>
<feature type="coiled-coil region" evidence="1">
    <location>
        <begin position="364"/>
        <end position="419"/>
    </location>
</feature>
<comment type="caution">
    <text evidence="3">The sequence shown here is derived from an EMBL/GenBank/DDBJ whole genome shotgun (WGS) entry which is preliminary data.</text>
</comment>
<feature type="region of interest" description="Disordered" evidence="2">
    <location>
        <begin position="1121"/>
        <end position="1170"/>
    </location>
</feature>
<name>A8BAJ6_GIAIC</name>
<feature type="coiled-coil region" evidence="1">
    <location>
        <begin position="214"/>
        <end position="241"/>
    </location>
</feature>
<dbReference type="HOGENOM" id="CLU_265137_0_0_1"/>
<protein>
    <submittedName>
        <fullName evidence="3">Uncharacterized protein</fullName>
    </submittedName>
</protein>
<evidence type="ECO:0000313" key="3">
    <source>
        <dbReference type="EMBL" id="KAE8303486.1"/>
    </source>
</evidence>
<evidence type="ECO:0000256" key="2">
    <source>
        <dbReference type="SAM" id="MobiDB-lite"/>
    </source>
</evidence>
<feature type="compositionally biased region" description="Pro residues" evidence="2">
    <location>
        <begin position="1128"/>
        <end position="1146"/>
    </location>
</feature>
<dbReference type="PANTHER" id="PTHR23159">
    <property type="entry name" value="CENTROSOMAL PROTEIN 2"/>
    <property type="match status" value="1"/>
</dbReference>
<feature type="coiled-coil region" evidence="1">
    <location>
        <begin position="1000"/>
        <end position="1041"/>
    </location>
</feature>
<feature type="compositionally biased region" description="Polar residues" evidence="2">
    <location>
        <begin position="1149"/>
        <end position="1158"/>
    </location>
</feature>
<gene>
    <name evidence="3" type="ORF">GL50803_009262</name>
</gene>
<accession>A8BAJ6</accession>
<evidence type="ECO:0000256" key="1">
    <source>
        <dbReference type="SAM" id="Coils"/>
    </source>
</evidence>
<feature type="coiled-coil region" evidence="1">
    <location>
        <begin position="91"/>
        <end position="173"/>
    </location>
</feature>
<dbReference type="AlphaFoldDB" id="A8BAJ6"/>
<dbReference type="GeneID" id="5701325"/>
<organism evidence="3 4">
    <name type="scientific">Giardia intestinalis (strain ATCC 50803 / WB clone C6)</name>
    <name type="common">Giardia lamblia</name>
    <dbReference type="NCBI Taxonomy" id="184922"/>
    <lineage>
        <taxon>Eukaryota</taxon>
        <taxon>Metamonada</taxon>
        <taxon>Diplomonadida</taxon>
        <taxon>Hexamitidae</taxon>
        <taxon>Giardiinae</taxon>
        <taxon>Giardia</taxon>
    </lineage>
</organism>
<dbReference type="OMA" id="RTANDLH"/>
<feature type="compositionally biased region" description="Polar residues" evidence="2">
    <location>
        <begin position="1083"/>
        <end position="1102"/>
    </location>
</feature>
<dbReference type="PANTHER" id="PTHR23159:SF31">
    <property type="entry name" value="CENTROSOME-ASSOCIATED PROTEIN CEP250 ISOFORM X1"/>
    <property type="match status" value="1"/>
</dbReference>
<dbReference type="KEGG" id="gla:GL50803_009262"/>
<feature type="region of interest" description="Disordered" evidence="2">
    <location>
        <begin position="1057"/>
        <end position="1102"/>
    </location>
</feature>
<dbReference type="Proteomes" id="UP000001548">
    <property type="component" value="Unassembled WGS sequence"/>
</dbReference>
<reference evidence="3 4" key="1">
    <citation type="journal article" date="2007" name="Science">
        <title>Genomic minimalism in the early diverging intestinal parasite Giardia lamblia.</title>
        <authorList>
            <person name="Morrison H.G."/>
            <person name="McArthur A.G."/>
            <person name="Gillin F.D."/>
            <person name="Aley S.B."/>
            <person name="Adam R.D."/>
            <person name="Olsen G.J."/>
            <person name="Best A.A."/>
            <person name="Cande W.Z."/>
            <person name="Chen F."/>
            <person name="Cipriano M.J."/>
            <person name="Davids B.J."/>
            <person name="Dawson S.C."/>
            <person name="Elmendorf H.G."/>
            <person name="Hehl A.B."/>
            <person name="Holder M.E."/>
            <person name="Huse S.M."/>
            <person name="Kim U.U."/>
            <person name="Lasek-Nesselquist E."/>
            <person name="Manning G."/>
            <person name="Nigam A."/>
            <person name="Nixon J.E."/>
            <person name="Palm D."/>
            <person name="Passamaneck N.E."/>
            <person name="Prabhu A."/>
            <person name="Reich C.I."/>
            <person name="Reiner D.S."/>
            <person name="Samuelson J."/>
            <person name="Svard S.G."/>
            <person name="Sogin M.L."/>
        </authorList>
    </citation>
    <scope>NUCLEOTIDE SEQUENCE [LARGE SCALE GENOMIC DNA]</scope>
    <source>
        <strain evidence="3 4">WB C6</strain>
    </source>
</reference>